<evidence type="ECO:0000256" key="5">
    <source>
        <dbReference type="ARBA" id="ARBA00022840"/>
    </source>
</evidence>
<dbReference type="InterPro" id="IPR015854">
    <property type="entry name" value="ABC_transpr_LolD-like"/>
</dbReference>
<dbReference type="SUPFAM" id="SSF52540">
    <property type="entry name" value="P-loop containing nucleoside triphosphate hydrolases"/>
    <property type="match status" value="1"/>
</dbReference>
<evidence type="ECO:0000256" key="7">
    <source>
        <dbReference type="ARBA" id="ARBA00023136"/>
    </source>
</evidence>
<reference evidence="10 11" key="1">
    <citation type="journal article" date="2023" name="Front. Microbiol.">
        <title>Genomic analyses of Burkholderia respiratory isolates indicates two evolutionarily distinct B. anthina clades.</title>
        <authorList>
            <person name="Pham A."/>
            <person name="Volmer J.G."/>
            <person name="Chambers D.C."/>
            <person name="Smith D.J."/>
            <person name="Reid D.W."/>
            <person name="Burr L."/>
            <person name="Wells T.J."/>
        </authorList>
    </citation>
    <scope>NUCLEOTIDE SEQUENCE [LARGE SCALE GENOMIC DNA]</scope>
    <source>
        <strain evidence="10 11">BCCIQ07A</strain>
    </source>
</reference>
<dbReference type="PROSITE" id="PS00211">
    <property type="entry name" value="ABC_TRANSPORTER_1"/>
    <property type="match status" value="1"/>
</dbReference>
<keyword evidence="7 8" id="KW-0472">Membrane</keyword>
<comment type="caution">
    <text evidence="10">The sequence shown here is derived from an EMBL/GenBank/DDBJ whole genome shotgun (WGS) entry which is preliminary data.</text>
</comment>
<keyword evidence="2 8" id="KW-1003">Cell membrane</keyword>
<sequence>MNDRAAAFADSRQQHNGQDSAGMQEYVLQARGITKAFVQGGFNVQVLNNTELTVRRGEKLAVVGASGSGKSTLLHVLGGLDEPSAGEVSLLGKPFTQLAERERNELRNRALGFVYQFHHLLPEFTALDNVAMPLRIRRMTTEDARGQAQAMLERVGLGPRAKHRPGELSGGERQRVAIARALVTKPACVLADEPTGNLDGTTADTVFNLMLELSETLETSFVIVTHDPDLAARCDRIMRLRDGVLHEEPALPV</sequence>
<dbReference type="SMART" id="SM00382">
    <property type="entry name" value="AAA"/>
    <property type="match status" value="1"/>
</dbReference>
<evidence type="ECO:0000256" key="6">
    <source>
        <dbReference type="ARBA" id="ARBA00022967"/>
    </source>
</evidence>
<keyword evidence="3 8" id="KW-0997">Cell inner membrane</keyword>
<protein>
    <recommendedName>
        <fullName evidence="8">Lipoprotein-releasing system ATP-binding protein LolD</fullName>
        <ecNumber evidence="8">7.6.2.-</ecNumber>
    </recommendedName>
</protein>
<keyword evidence="1 8" id="KW-0813">Transport</keyword>
<evidence type="ECO:0000259" key="9">
    <source>
        <dbReference type="PROSITE" id="PS50893"/>
    </source>
</evidence>
<organism evidence="10 11">
    <name type="scientific">Burkholderia anthinoferrum</name>
    <dbReference type="NCBI Taxonomy" id="3090833"/>
    <lineage>
        <taxon>Bacteria</taxon>
        <taxon>Pseudomonadati</taxon>
        <taxon>Pseudomonadota</taxon>
        <taxon>Betaproteobacteria</taxon>
        <taxon>Burkholderiales</taxon>
        <taxon>Burkholderiaceae</taxon>
        <taxon>Burkholderia</taxon>
    </lineage>
</organism>
<accession>A0ABU5WHV3</accession>
<gene>
    <name evidence="8 10" type="primary">lolD</name>
    <name evidence="10" type="ORF">SB593_05800</name>
</gene>
<dbReference type="InterPro" id="IPR017911">
    <property type="entry name" value="MacB-like_ATP-bd"/>
</dbReference>
<keyword evidence="11" id="KW-1185">Reference proteome</keyword>
<evidence type="ECO:0000256" key="3">
    <source>
        <dbReference type="ARBA" id="ARBA00022519"/>
    </source>
</evidence>
<dbReference type="Pfam" id="PF00005">
    <property type="entry name" value="ABC_tran"/>
    <property type="match status" value="1"/>
</dbReference>
<comment type="subcellular location">
    <subcellularLocation>
        <location evidence="8">Cell inner membrane</location>
        <topology evidence="8">Peripheral membrane protein</topology>
    </subcellularLocation>
</comment>
<dbReference type="GO" id="GO:0005524">
    <property type="term" value="F:ATP binding"/>
    <property type="evidence" value="ECO:0007669"/>
    <property type="project" value="UniProtKB-KW"/>
</dbReference>
<dbReference type="InterPro" id="IPR003593">
    <property type="entry name" value="AAA+_ATPase"/>
</dbReference>
<dbReference type="PANTHER" id="PTHR24220">
    <property type="entry name" value="IMPORT ATP-BINDING PROTEIN"/>
    <property type="match status" value="1"/>
</dbReference>
<comment type="similarity">
    <text evidence="8">Belongs to the ABC transporter superfamily. Lipoprotein translocase (TC 3.A.1.125) family.</text>
</comment>
<evidence type="ECO:0000313" key="11">
    <source>
        <dbReference type="Proteomes" id="UP001304467"/>
    </source>
</evidence>
<name>A0ABU5WHV3_9BURK</name>
<keyword evidence="4 8" id="KW-0547">Nucleotide-binding</keyword>
<dbReference type="InterPro" id="IPR011924">
    <property type="entry name" value="LolD_lipo_ATP-bd"/>
</dbReference>
<dbReference type="InterPro" id="IPR003439">
    <property type="entry name" value="ABC_transporter-like_ATP-bd"/>
</dbReference>
<evidence type="ECO:0000256" key="4">
    <source>
        <dbReference type="ARBA" id="ARBA00022741"/>
    </source>
</evidence>
<evidence type="ECO:0000313" key="10">
    <source>
        <dbReference type="EMBL" id="MEB2578483.1"/>
    </source>
</evidence>
<feature type="domain" description="ABC transporter" evidence="9">
    <location>
        <begin position="28"/>
        <end position="253"/>
    </location>
</feature>
<evidence type="ECO:0000256" key="1">
    <source>
        <dbReference type="ARBA" id="ARBA00022448"/>
    </source>
</evidence>
<proteinExistence type="inferred from homology"/>
<dbReference type="InterPro" id="IPR017871">
    <property type="entry name" value="ABC_transporter-like_CS"/>
</dbReference>
<comment type="function">
    <text evidence="8">Part of the ABC transporter complex LolCDE involved in the translocation of mature outer membrane-directed lipoproteins, from the inner membrane to the periplasmic chaperone, LolA. Responsible for the formation of the LolA-lipoprotein complex in an ATP-dependent manner.</text>
</comment>
<evidence type="ECO:0000256" key="8">
    <source>
        <dbReference type="RuleBase" id="RU367068"/>
    </source>
</evidence>
<dbReference type="PROSITE" id="PS50893">
    <property type="entry name" value="ABC_TRANSPORTER_2"/>
    <property type="match status" value="1"/>
</dbReference>
<evidence type="ECO:0000256" key="2">
    <source>
        <dbReference type="ARBA" id="ARBA00022475"/>
    </source>
</evidence>
<keyword evidence="10" id="KW-0449">Lipoprotein</keyword>
<dbReference type="InterPro" id="IPR027417">
    <property type="entry name" value="P-loop_NTPase"/>
</dbReference>
<dbReference type="EMBL" id="JAWRLE010000006">
    <property type="protein sequence ID" value="MEB2578483.1"/>
    <property type="molecule type" value="Genomic_DNA"/>
</dbReference>
<dbReference type="PANTHER" id="PTHR24220:SF689">
    <property type="entry name" value="LIPOPROTEIN-RELEASING SYSTEM ATP-BINDING PROTEIN LOLD"/>
    <property type="match status" value="1"/>
</dbReference>
<dbReference type="CDD" id="cd03255">
    <property type="entry name" value="ABC_MJ0796_LolCDE_FtsE"/>
    <property type="match status" value="1"/>
</dbReference>
<dbReference type="EC" id="7.6.2.-" evidence="8"/>
<keyword evidence="6 8" id="KW-1278">Translocase</keyword>
<comment type="subunit">
    <text evidence="8">The complex is composed of two ATP-binding proteins (LolD) and two transmembrane proteins (LolC and LolE).</text>
</comment>
<dbReference type="Gene3D" id="3.40.50.300">
    <property type="entry name" value="P-loop containing nucleotide triphosphate hydrolases"/>
    <property type="match status" value="1"/>
</dbReference>
<dbReference type="NCBIfam" id="TIGR02211">
    <property type="entry name" value="LolD_lipo_ex"/>
    <property type="match status" value="1"/>
</dbReference>
<keyword evidence="5 8" id="KW-0067">ATP-binding</keyword>
<dbReference type="Proteomes" id="UP001304467">
    <property type="component" value="Unassembled WGS sequence"/>
</dbReference>